<keyword evidence="2" id="KW-1185">Reference proteome</keyword>
<accession>A0A1K2I2W4</accession>
<evidence type="ECO:0000313" key="1">
    <source>
        <dbReference type="EMBL" id="SFZ86730.1"/>
    </source>
</evidence>
<dbReference type="Proteomes" id="UP000183447">
    <property type="component" value="Unassembled WGS sequence"/>
</dbReference>
<sequence length="161" mass="17814">MAHFCLIAVTAPDETLEAAMAPFRIEDDEQGRKPHFTFKAAPGGPPDPETGHSGFWHNPDGRWDGFVRGGRWWGLVSAGPWGPEHFDEASYETANSCMGAVLGERLLDRPERLAEIHALLIDGRWTEAGRFQSMGAWRAFVRQALGQVRADAQVSVIDCHC</sequence>
<gene>
    <name evidence="1" type="ORF">SAMN02983003_3924</name>
</gene>
<name>A0A1K2I2W4_9HYPH</name>
<proteinExistence type="predicted"/>
<dbReference type="AlphaFoldDB" id="A0A1K2I2W4"/>
<protein>
    <submittedName>
        <fullName evidence="1">Uncharacterized protein</fullName>
    </submittedName>
</protein>
<dbReference type="STRING" id="665118.SAMN02983003_3924"/>
<dbReference type="RefSeq" id="WP_072346673.1">
    <property type="nucleotide sequence ID" value="NZ_FPKU01000004.1"/>
</dbReference>
<reference evidence="1 2" key="1">
    <citation type="submission" date="2016-11" db="EMBL/GenBank/DDBJ databases">
        <authorList>
            <person name="Jaros S."/>
            <person name="Januszkiewicz K."/>
            <person name="Wedrychowicz H."/>
        </authorList>
    </citation>
    <scope>NUCLEOTIDE SEQUENCE [LARGE SCALE GENOMIC DNA]</scope>
    <source>
        <strain evidence="1 2">ATCC 23634</strain>
    </source>
</reference>
<dbReference type="EMBL" id="FPKU01000004">
    <property type="protein sequence ID" value="SFZ86730.1"/>
    <property type="molecule type" value="Genomic_DNA"/>
</dbReference>
<evidence type="ECO:0000313" key="2">
    <source>
        <dbReference type="Proteomes" id="UP000183447"/>
    </source>
</evidence>
<organism evidence="1 2">
    <name type="scientific">Devosia enhydra</name>
    <dbReference type="NCBI Taxonomy" id="665118"/>
    <lineage>
        <taxon>Bacteria</taxon>
        <taxon>Pseudomonadati</taxon>
        <taxon>Pseudomonadota</taxon>
        <taxon>Alphaproteobacteria</taxon>
        <taxon>Hyphomicrobiales</taxon>
        <taxon>Devosiaceae</taxon>
        <taxon>Devosia</taxon>
    </lineage>
</organism>
<dbReference type="OrthoDB" id="9152081at2"/>